<evidence type="ECO:0000313" key="2">
    <source>
        <dbReference type="Proteomes" id="UP000474565"/>
    </source>
</evidence>
<gene>
    <name evidence="1" type="ORF">GTP44_16625</name>
</gene>
<proteinExistence type="predicted"/>
<reference evidence="1 2" key="1">
    <citation type="submission" date="2019-12" db="EMBL/GenBank/DDBJ databases">
        <title>Novel species isolated from a subtropical stream in China.</title>
        <authorList>
            <person name="Lu H."/>
        </authorList>
    </citation>
    <scope>NUCLEOTIDE SEQUENCE [LARGE SCALE GENOMIC DNA]</scope>
    <source>
        <strain evidence="1 2">FT50W</strain>
    </source>
</reference>
<dbReference type="Proteomes" id="UP000474565">
    <property type="component" value="Unassembled WGS sequence"/>
</dbReference>
<organism evidence="1 2">
    <name type="scientific">Duganella lactea</name>
    <dbReference type="NCBI Taxonomy" id="2692173"/>
    <lineage>
        <taxon>Bacteria</taxon>
        <taxon>Pseudomonadati</taxon>
        <taxon>Pseudomonadota</taxon>
        <taxon>Betaproteobacteria</taxon>
        <taxon>Burkholderiales</taxon>
        <taxon>Oxalobacteraceae</taxon>
        <taxon>Telluria group</taxon>
        <taxon>Duganella</taxon>
    </lineage>
</organism>
<name>A0A6L8ML18_9BURK</name>
<protein>
    <submittedName>
        <fullName evidence="1">Uncharacterized protein</fullName>
    </submittedName>
</protein>
<dbReference type="RefSeq" id="WP_161020325.1">
    <property type="nucleotide sequence ID" value="NZ_WWCP01000021.1"/>
</dbReference>
<comment type="caution">
    <text evidence="1">The sequence shown here is derived from an EMBL/GenBank/DDBJ whole genome shotgun (WGS) entry which is preliminary data.</text>
</comment>
<accession>A0A6L8ML18</accession>
<dbReference type="AlphaFoldDB" id="A0A6L8ML18"/>
<evidence type="ECO:0000313" key="1">
    <source>
        <dbReference type="EMBL" id="MYM83573.1"/>
    </source>
</evidence>
<dbReference type="EMBL" id="WWCP01000021">
    <property type="protein sequence ID" value="MYM83573.1"/>
    <property type="molecule type" value="Genomic_DNA"/>
</dbReference>
<sequence length="95" mass="10643">MSERKIFAVDQSGNQLLAAFQFDEAHRPRGIISEILSILDKEDGWAVASWFLFPNGWITQLRNGVETPMAPAHALDDEDAVKNAARKERQGTYIA</sequence>